<evidence type="ECO:0000313" key="3">
    <source>
        <dbReference type="EMBL" id="MUN06580.1"/>
    </source>
</evidence>
<dbReference type="RefSeq" id="WP_155841302.1">
    <property type="nucleotide sequence ID" value="NZ_BAAAIA010000007.1"/>
</dbReference>
<dbReference type="Pfam" id="PF01321">
    <property type="entry name" value="Creatinase_N"/>
    <property type="match status" value="1"/>
</dbReference>
<keyword evidence="4" id="KW-1185">Reference proteome</keyword>
<dbReference type="Pfam" id="PF00557">
    <property type="entry name" value="Peptidase_M24"/>
    <property type="match status" value="1"/>
</dbReference>
<evidence type="ECO:0000313" key="4">
    <source>
        <dbReference type="Proteomes" id="UP000480122"/>
    </source>
</evidence>
<dbReference type="InterPro" id="IPR000994">
    <property type="entry name" value="Pept_M24"/>
</dbReference>
<evidence type="ECO:0000259" key="2">
    <source>
        <dbReference type="Pfam" id="PF01321"/>
    </source>
</evidence>
<gene>
    <name evidence="3" type="ORF">GLX25_05540</name>
</gene>
<organism evidence="3 4">
    <name type="scientific">Agromyces luteolus</name>
    <dbReference type="NCBI Taxonomy" id="88373"/>
    <lineage>
        <taxon>Bacteria</taxon>
        <taxon>Bacillati</taxon>
        <taxon>Actinomycetota</taxon>
        <taxon>Actinomycetes</taxon>
        <taxon>Micrococcales</taxon>
        <taxon>Microbacteriaceae</taxon>
        <taxon>Agromyces</taxon>
    </lineage>
</organism>
<dbReference type="InterPro" id="IPR000587">
    <property type="entry name" value="Creatinase_N"/>
</dbReference>
<feature type="domain" description="Peptidase M24" evidence="1">
    <location>
        <begin position="157"/>
        <end position="357"/>
    </location>
</feature>
<dbReference type="Gene3D" id="3.90.230.10">
    <property type="entry name" value="Creatinase/methionine aminopeptidase superfamily"/>
    <property type="match status" value="1"/>
</dbReference>
<feature type="domain" description="Creatinase N-terminal" evidence="2">
    <location>
        <begin position="17"/>
        <end position="148"/>
    </location>
</feature>
<proteinExistence type="predicted"/>
<dbReference type="SUPFAM" id="SSF55920">
    <property type="entry name" value="Creatinase/aminopeptidase"/>
    <property type="match status" value="1"/>
</dbReference>
<name>A0A7C9HXK5_9MICO</name>
<dbReference type="Proteomes" id="UP000480122">
    <property type="component" value="Unassembled WGS sequence"/>
</dbReference>
<dbReference type="Gene3D" id="3.40.350.10">
    <property type="entry name" value="Creatinase/prolidase N-terminal domain"/>
    <property type="match status" value="1"/>
</dbReference>
<reference evidence="3 4" key="1">
    <citation type="submission" date="2019-11" db="EMBL/GenBank/DDBJ databases">
        <title>Agromyces kandeliae sp. nov., isolated from mangrove soil.</title>
        <authorList>
            <person name="Wang R."/>
        </authorList>
    </citation>
    <scope>NUCLEOTIDE SEQUENCE [LARGE SCALE GENOMIC DNA]</scope>
    <source>
        <strain evidence="3 4">JCM 11431</strain>
    </source>
</reference>
<dbReference type="PANTHER" id="PTHR46112">
    <property type="entry name" value="AMINOPEPTIDASE"/>
    <property type="match status" value="1"/>
</dbReference>
<evidence type="ECO:0000259" key="1">
    <source>
        <dbReference type="Pfam" id="PF00557"/>
    </source>
</evidence>
<dbReference type="InterPro" id="IPR036005">
    <property type="entry name" value="Creatinase/aminopeptidase-like"/>
</dbReference>
<dbReference type="InterPro" id="IPR050659">
    <property type="entry name" value="Peptidase_M24B"/>
</dbReference>
<dbReference type="AlphaFoldDB" id="A0A7C9HXK5"/>
<comment type="caution">
    <text evidence="3">The sequence shown here is derived from an EMBL/GenBank/DDBJ whole genome shotgun (WGS) entry which is preliminary data.</text>
</comment>
<dbReference type="EMBL" id="WODA01000007">
    <property type="protein sequence ID" value="MUN06580.1"/>
    <property type="molecule type" value="Genomic_DNA"/>
</dbReference>
<dbReference type="PANTHER" id="PTHR46112:SF3">
    <property type="entry name" value="AMINOPEPTIDASE YPDF"/>
    <property type="match status" value="1"/>
</dbReference>
<dbReference type="OrthoDB" id="9806388at2"/>
<sequence length="374" mass="39575">MTEPTPAAFTADDFAARMRRAARSAADAGLAGLVVTPGPDLRYLTGYLPVAITERLTMLVIPAEGDPSLVVPKLERPDAERAAAAPILRLVDWMDGDDPYAAAAPLLAPGRYAMSDSAWAMHLLGLQQLLAGTSYVSMTTGLPMLRAVKDADELGRLAAAAAAADATYDEILGAGFAGRTEAEVAADLAAGLIAHGHSQVDFTVVGSGPNGANPHHEQGDRVIEDGDMVVLDFGGLKHGYGSDTTRTVHVGEPTDEERAVHDLVVRAQQAGFEAVRPGAPCQEIDRVARAVITEAGYGEYFIHRVGHGIGLTTHEPPYMVEGEETPLEPGMCFSIEPGVYLPGRFGVRIEDIVTVTEDGGRRLNTTPHEMAVVH</sequence>
<accession>A0A7C9HXK5</accession>
<dbReference type="CDD" id="cd01092">
    <property type="entry name" value="APP-like"/>
    <property type="match status" value="1"/>
</dbReference>
<protein>
    <submittedName>
        <fullName evidence="3">M24 family metallopeptidase</fullName>
    </submittedName>
</protein>
<dbReference type="InterPro" id="IPR029149">
    <property type="entry name" value="Creatin/AminoP/Spt16_N"/>
</dbReference>
<dbReference type="SUPFAM" id="SSF53092">
    <property type="entry name" value="Creatinase/prolidase N-terminal domain"/>
    <property type="match status" value="1"/>
</dbReference>